<comment type="subcellular location">
    <subcellularLocation>
        <location evidence="1 8">Membrane</location>
        <topology evidence="1 8">Multi-pass membrane protein</topology>
    </subcellularLocation>
</comment>
<evidence type="ECO:0000256" key="9">
    <source>
        <dbReference type="SAM" id="MobiDB-lite"/>
    </source>
</evidence>
<dbReference type="Pfam" id="PF02535">
    <property type="entry name" value="Zip"/>
    <property type="match status" value="1"/>
</dbReference>
<keyword evidence="4 8" id="KW-0812">Transmembrane</keyword>
<evidence type="ECO:0000256" key="6">
    <source>
        <dbReference type="ARBA" id="ARBA00023065"/>
    </source>
</evidence>
<dbReference type="GO" id="GO:0071578">
    <property type="term" value="P:zinc ion import across plasma membrane"/>
    <property type="evidence" value="ECO:0007669"/>
    <property type="project" value="TreeGrafter"/>
</dbReference>
<reference evidence="10 11" key="1">
    <citation type="submission" date="2019-07" db="EMBL/GenBank/DDBJ databases">
        <title>Genome assembly of two rare yeast pathogens: Diutina rugosa and Trichomonascus ciferrii.</title>
        <authorList>
            <person name="Mixao V."/>
            <person name="Saus E."/>
            <person name="Hansen A."/>
            <person name="Lass-Flor C."/>
            <person name="Gabaldon T."/>
        </authorList>
    </citation>
    <scope>NUCLEOTIDE SEQUENCE [LARGE SCALE GENOMIC DNA]</scope>
    <source>
        <strain evidence="10 11">CBS 613</strain>
    </source>
</reference>
<feature type="transmembrane region" description="Helical" evidence="8">
    <location>
        <begin position="54"/>
        <end position="73"/>
    </location>
</feature>
<dbReference type="OMA" id="HHHGHFN"/>
<keyword evidence="7 8" id="KW-0472">Membrane</keyword>
<comment type="similarity">
    <text evidence="2 8">Belongs to the ZIP transporter (TC 2.A.5) family.</text>
</comment>
<dbReference type="PANTHER" id="PTHR11040">
    <property type="entry name" value="ZINC/IRON TRANSPORTER"/>
    <property type="match status" value="1"/>
</dbReference>
<evidence type="ECO:0000256" key="8">
    <source>
        <dbReference type="RuleBase" id="RU362088"/>
    </source>
</evidence>
<comment type="caution">
    <text evidence="10">The sequence shown here is derived from an EMBL/GenBank/DDBJ whole genome shotgun (WGS) entry which is preliminary data.</text>
</comment>
<dbReference type="PANTHER" id="PTHR11040:SF69">
    <property type="entry name" value="ZINC-REGULATED TRANSPORTER 2"/>
    <property type="match status" value="1"/>
</dbReference>
<feature type="transmembrane region" description="Helical" evidence="8">
    <location>
        <begin position="308"/>
        <end position="328"/>
    </location>
</feature>
<evidence type="ECO:0000313" key="10">
    <source>
        <dbReference type="EMBL" id="KAA8897264.1"/>
    </source>
</evidence>
<feature type="compositionally biased region" description="Basic and acidic residues" evidence="9">
    <location>
        <begin position="186"/>
        <end position="198"/>
    </location>
</feature>
<dbReference type="GO" id="GO:0000007">
    <property type="term" value="F:low-affinity zinc ion transmembrane transporter activity"/>
    <property type="evidence" value="ECO:0007669"/>
    <property type="project" value="TreeGrafter"/>
</dbReference>
<evidence type="ECO:0000256" key="1">
    <source>
        <dbReference type="ARBA" id="ARBA00004141"/>
    </source>
</evidence>
<proteinExistence type="inferred from homology"/>
<evidence type="ECO:0000256" key="5">
    <source>
        <dbReference type="ARBA" id="ARBA00022989"/>
    </source>
</evidence>
<evidence type="ECO:0000313" key="11">
    <source>
        <dbReference type="Proteomes" id="UP000449547"/>
    </source>
</evidence>
<dbReference type="GO" id="GO:0005886">
    <property type="term" value="C:plasma membrane"/>
    <property type="evidence" value="ECO:0007669"/>
    <property type="project" value="TreeGrafter"/>
</dbReference>
<protein>
    <submittedName>
        <fullName evidence="10">Uncharacterized protein</fullName>
    </submittedName>
</protein>
<dbReference type="RefSeq" id="XP_034009865.1">
    <property type="nucleotide sequence ID" value="XM_034158202.1"/>
</dbReference>
<feature type="transmembrane region" description="Helical" evidence="8">
    <location>
        <begin position="85"/>
        <end position="106"/>
    </location>
</feature>
<dbReference type="Proteomes" id="UP000449547">
    <property type="component" value="Unassembled WGS sequence"/>
</dbReference>
<keyword evidence="5 8" id="KW-1133">Transmembrane helix</keyword>
<dbReference type="EMBL" id="SWFT01000158">
    <property type="protein sequence ID" value="KAA8897264.1"/>
    <property type="molecule type" value="Genomic_DNA"/>
</dbReference>
<evidence type="ECO:0000256" key="2">
    <source>
        <dbReference type="ARBA" id="ARBA00006939"/>
    </source>
</evidence>
<gene>
    <name evidence="10" type="ORF">DIURU_005241</name>
</gene>
<organism evidence="10 11">
    <name type="scientific">Diutina rugosa</name>
    <name type="common">Yeast</name>
    <name type="synonym">Candida rugosa</name>
    <dbReference type="NCBI Taxonomy" id="5481"/>
    <lineage>
        <taxon>Eukaryota</taxon>
        <taxon>Fungi</taxon>
        <taxon>Dikarya</taxon>
        <taxon>Ascomycota</taxon>
        <taxon>Saccharomycotina</taxon>
        <taxon>Pichiomycetes</taxon>
        <taxon>Debaryomycetaceae</taxon>
        <taxon>Diutina</taxon>
    </lineage>
</organism>
<sequence length="403" mass="44332">MAPFAEAATEVFRQSIELALRHVPLPQDKDEHDDDEPPVCSSGNEYDGRMGVRISSIFVIMVGGGIGVFFPILSSRYSAIRMPWWCFFIAKFFGSGVIVATAFIHLLDPAVEALGNECLTGPVTEYPWAIATCLMMIFLMFLIEIIAYGLSNEHRQEGGHTHSHFGAEDLYVRGAGMEKGAIDKVDKDDSSEFSDNHDNTVPAPQSTAPQDAFTKHYSHADNHQDHEILGTPAEDISKEKYAGSLIGIFFLEFGILFHSVFTGLALAVAGDEFITLYIVLIFHQMFEGFGLGSRIATTNWGKHRWTPWVFAAAFALVTPVAIAIGLGVRKSYAPGSRTALLVNGVFDALSAGVLIYTGLVELMAHEFLFSSEFKGPNGFRKMLWAYFIMCWGGGLMALLGYWA</sequence>
<dbReference type="NCBIfam" id="TIGR00820">
    <property type="entry name" value="zip"/>
    <property type="match status" value="1"/>
</dbReference>
<feature type="transmembrane region" description="Helical" evidence="8">
    <location>
        <begin position="126"/>
        <end position="150"/>
    </location>
</feature>
<dbReference type="AlphaFoldDB" id="A0A642UDR9"/>
<keyword evidence="11" id="KW-1185">Reference proteome</keyword>
<evidence type="ECO:0000256" key="3">
    <source>
        <dbReference type="ARBA" id="ARBA00022448"/>
    </source>
</evidence>
<comment type="caution">
    <text evidence="8">Lacks conserved residue(s) required for the propagation of feature annotation.</text>
</comment>
<feature type="region of interest" description="Disordered" evidence="9">
    <location>
        <begin position="186"/>
        <end position="208"/>
    </location>
</feature>
<dbReference type="InterPro" id="IPR004698">
    <property type="entry name" value="Zn/Fe_permease_fun/pln"/>
</dbReference>
<keyword evidence="3 8" id="KW-0813">Transport</keyword>
<dbReference type="VEuPathDB" id="FungiDB:DIURU_005241"/>
<accession>A0A642UDR9</accession>
<dbReference type="OrthoDB" id="448280at2759"/>
<feature type="transmembrane region" description="Helical" evidence="8">
    <location>
        <begin position="340"/>
        <end position="362"/>
    </location>
</feature>
<evidence type="ECO:0000256" key="7">
    <source>
        <dbReference type="ARBA" id="ARBA00023136"/>
    </source>
</evidence>
<feature type="transmembrane region" description="Helical" evidence="8">
    <location>
        <begin position="383"/>
        <end position="402"/>
    </location>
</feature>
<dbReference type="InterPro" id="IPR003689">
    <property type="entry name" value="ZIP"/>
</dbReference>
<dbReference type="GeneID" id="54783892"/>
<name>A0A642UDR9_DIURU</name>
<feature type="transmembrane region" description="Helical" evidence="8">
    <location>
        <begin position="245"/>
        <end position="268"/>
    </location>
</feature>
<evidence type="ECO:0000256" key="4">
    <source>
        <dbReference type="ARBA" id="ARBA00022692"/>
    </source>
</evidence>
<keyword evidence="6 8" id="KW-0406">Ion transport</keyword>